<dbReference type="EMBL" id="JBHTMN010000004">
    <property type="protein sequence ID" value="MFD1382471.1"/>
    <property type="molecule type" value="Genomic_DNA"/>
</dbReference>
<reference evidence="3" key="1">
    <citation type="journal article" date="2019" name="Int. J. Syst. Evol. Microbiol.">
        <title>The Global Catalogue of Microorganisms (GCM) 10K type strain sequencing project: providing services to taxonomists for standard genome sequencing and annotation.</title>
        <authorList>
            <consortium name="The Broad Institute Genomics Platform"/>
            <consortium name="The Broad Institute Genome Sequencing Center for Infectious Disease"/>
            <person name="Wu L."/>
            <person name="Ma J."/>
        </authorList>
    </citation>
    <scope>NUCLEOTIDE SEQUENCE [LARGE SCALE GENOMIC DNA]</scope>
    <source>
        <strain evidence="3">JCM 30774</strain>
    </source>
</reference>
<gene>
    <name evidence="2" type="ORF">ACFQ45_03785</name>
</gene>
<proteinExistence type="predicted"/>
<keyword evidence="1" id="KW-1133">Transmembrane helix</keyword>
<dbReference type="RefSeq" id="WP_377365486.1">
    <property type="nucleotide sequence ID" value="NZ_JBHTMN010000004.1"/>
</dbReference>
<organism evidence="2 3">
    <name type="scientific">Rhodanobacter aciditrophus</name>
    <dbReference type="NCBI Taxonomy" id="1623218"/>
    <lineage>
        <taxon>Bacteria</taxon>
        <taxon>Pseudomonadati</taxon>
        <taxon>Pseudomonadota</taxon>
        <taxon>Gammaproteobacteria</taxon>
        <taxon>Lysobacterales</taxon>
        <taxon>Rhodanobacteraceae</taxon>
        <taxon>Rhodanobacter</taxon>
    </lineage>
</organism>
<keyword evidence="1" id="KW-0812">Transmembrane</keyword>
<keyword evidence="3" id="KW-1185">Reference proteome</keyword>
<sequence length="69" mass="7845">MKTDQSLSIHGMSNVIHHFTEHSKLFVILFLVGIFLACFQETIIGALTQYVENYFDALQSIVDQGYFAC</sequence>
<name>A0ABW4AYZ1_9GAMM</name>
<keyword evidence="1" id="KW-0472">Membrane</keyword>
<evidence type="ECO:0000313" key="2">
    <source>
        <dbReference type="EMBL" id="MFD1382471.1"/>
    </source>
</evidence>
<evidence type="ECO:0000256" key="1">
    <source>
        <dbReference type="SAM" id="Phobius"/>
    </source>
</evidence>
<feature type="transmembrane region" description="Helical" evidence="1">
    <location>
        <begin position="25"/>
        <end position="47"/>
    </location>
</feature>
<comment type="caution">
    <text evidence="2">The sequence shown here is derived from an EMBL/GenBank/DDBJ whole genome shotgun (WGS) entry which is preliminary data.</text>
</comment>
<accession>A0ABW4AYZ1</accession>
<dbReference type="Proteomes" id="UP001597059">
    <property type="component" value="Unassembled WGS sequence"/>
</dbReference>
<evidence type="ECO:0000313" key="3">
    <source>
        <dbReference type="Proteomes" id="UP001597059"/>
    </source>
</evidence>
<protein>
    <submittedName>
        <fullName evidence="2">Uncharacterized protein</fullName>
    </submittedName>
</protein>